<name>A0A511MY15_DEIC1</name>
<accession>A0A511MY15</accession>
<protein>
    <submittedName>
        <fullName evidence="2">Phosphoribosyl transferase</fullName>
    </submittedName>
</protein>
<dbReference type="Proteomes" id="UP000321306">
    <property type="component" value="Unassembled WGS sequence"/>
</dbReference>
<proteinExistence type="predicted"/>
<dbReference type="EMBL" id="BJXB01000004">
    <property type="protein sequence ID" value="GEM45482.1"/>
    <property type="molecule type" value="Genomic_DNA"/>
</dbReference>
<evidence type="ECO:0000259" key="1">
    <source>
        <dbReference type="Pfam" id="PF00156"/>
    </source>
</evidence>
<dbReference type="SUPFAM" id="SSF53271">
    <property type="entry name" value="PRTase-like"/>
    <property type="match status" value="1"/>
</dbReference>
<organism evidence="2 3">
    <name type="scientific">Deinococcus cellulosilyticus (strain DSM 18568 / NBRC 106333 / KACC 11606 / 5516J-15)</name>
    <dbReference type="NCBI Taxonomy" id="1223518"/>
    <lineage>
        <taxon>Bacteria</taxon>
        <taxon>Thermotogati</taxon>
        <taxon>Deinococcota</taxon>
        <taxon>Deinococci</taxon>
        <taxon>Deinococcales</taxon>
        <taxon>Deinococcaceae</taxon>
        <taxon>Deinococcus</taxon>
    </lineage>
</organism>
<dbReference type="AlphaFoldDB" id="A0A511MY15"/>
<feature type="domain" description="Phosphoribosyltransferase" evidence="1">
    <location>
        <begin position="26"/>
        <end position="183"/>
    </location>
</feature>
<dbReference type="OrthoDB" id="9810066at2"/>
<evidence type="ECO:0000313" key="3">
    <source>
        <dbReference type="Proteomes" id="UP000321306"/>
    </source>
</evidence>
<reference evidence="2 3" key="1">
    <citation type="submission" date="2019-07" db="EMBL/GenBank/DDBJ databases">
        <title>Whole genome shotgun sequence of Deinococcus cellulosilyticus NBRC 106333.</title>
        <authorList>
            <person name="Hosoyama A."/>
            <person name="Uohara A."/>
            <person name="Ohji S."/>
            <person name="Ichikawa N."/>
        </authorList>
    </citation>
    <scope>NUCLEOTIDE SEQUENCE [LARGE SCALE GENOMIC DNA]</scope>
    <source>
        <strain evidence="2 3">NBRC 106333</strain>
    </source>
</reference>
<dbReference type="GO" id="GO:0016740">
    <property type="term" value="F:transferase activity"/>
    <property type="evidence" value="ECO:0007669"/>
    <property type="project" value="UniProtKB-KW"/>
</dbReference>
<dbReference type="Gene3D" id="3.30.1310.20">
    <property type="entry name" value="PRTase-like"/>
    <property type="match status" value="1"/>
</dbReference>
<dbReference type="Pfam" id="PF00156">
    <property type="entry name" value="Pribosyltran"/>
    <property type="match status" value="1"/>
</dbReference>
<comment type="caution">
    <text evidence="2">The sequence shown here is derived from an EMBL/GenBank/DDBJ whole genome shotgun (WGS) entry which is preliminary data.</text>
</comment>
<keyword evidence="2" id="KW-0808">Transferase</keyword>
<sequence>MKRFADRQKAGEALAETICLQSTDRKGLVLALPRGGVPVAAPIAHSLKVPLDVLVVRKLGVPGWEELAAGAIGSGGVEVLNRDIVDHFHLTDVGLEPVRQRELQELQRRERLYRGNRPQLNLEGSTVFLVDDGVATGATMQAAVLLAKQLGAARVVVAVPHSSREALEALQVQADEVICLQVPDPYEAVGRWYLDFSEVGDDEVRALLAEAPGQS</sequence>
<dbReference type="CDD" id="cd06223">
    <property type="entry name" value="PRTases_typeI"/>
    <property type="match status" value="1"/>
</dbReference>
<dbReference type="Gene3D" id="3.40.50.2020">
    <property type="match status" value="1"/>
</dbReference>
<dbReference type="InterPro" id="IPR029057">
    <property type="entry name" value="PRTase-like"/>
</dbReference>
<dbReference type="InterPro" id="IPR000836">
    <property type="entry name" value="PRTase_dom"/>
</dbReference>
<gene>
    <name evidence="2" type="ORF">DC3_11170</name>
</gene>
<keyword evidence="3" id="KW-1185">Reference proteome</keyword>
<dbReference type="RefSeq" id="WP_146882942.1">
    <property type="nucleotide sequence ID" value="NZ_BJXB01000004.1"/>
</dbReference>
<evidence type="ECO:0000313" key="2">
    <source>
        <dbReference type="EMBL" id="GEM45482.1"/>
    </source>
</evidence>